<gene>
    <name evidence="4" type="ORF">LMI_2954</name>
    <name evidence="5" type="ORF">SAMN02982997_00807</name>
</gene>
<evidence type="ECO:0000259" key="3">
    <source>
        <dbReference type="PROSITE" id="PS50110"/>
    </source>
</evidence>
<evidence type="ECO:0000313" key="6">
    <source>
        <dbReference type="Proteomes" id="UP000032414"/>
    </source>
</evidence>
<dbReference type="AlphaFoldDB" id="A0A098GJM3"/>
<protein>
    <submittedName>
        <fullName evidence="5">Response regulator receiver domain-containing protein</fullName>
    </submittedName>
</protein>
<evidence type="ECO:0000313" key="7">
    <source>
        <dbReference type="Proteomes" id="UP000182998"/>
    </source>
</evidence>
<evidence type="ECO:0000256" key="2">
    <source>
        <dbReference type="PROSITE-ProRule" id="PRU00169"/>
    </source>
</evidence>
<feature type="modified residue" description="4-aspartylphosphate" evidence="2">
    <location>
        <position position="53"/>
    </location>
</feature>
<dbReference type="Pfam" id="PF00072">
    <property type="entry name" value="Response_reg"/>
    <property type="match status" value="1"/>
</dbReference>
<dbReference type="KEGG" id="tmc:LMI_2954"/>
<dbReference type="SMART" id="SM00448">
    <property type="entry name" value="REC"/>
    <property type="match status" value="1"/>
</dbReference>
<dbReference type="PANTHER" id="PTHR44591">
    <property type="entry name" value="STRESS RESPONSE REGULATOR PROTEIN 1"/>
    <property type="match status" value="1"/>
</dbReference>
<dbReference type="PROSITE" id="PS50110">
    <property type="entry name" value="RESPONSE_REGULATORY"/>
    <property type="match status" value="1"/>
</dbReference>
<evidence type="ECO:0000313" key="5">
    <source>
        <dbReference type="EMBL" id="SCY07979.1"/>
    </source>
</evidence>
<proteinExistence type="predicted"/>
<dbReference type="Gene3D" id="3.40.50.2300">
    <property type="match status" value="1"/>
</dbReference>
<reference evidence="5 7" key="3">
    <citation type="submission" date="2016-10" db="EMBL/GenBank/DDBJ databases">
        <authorList>
            <person name="Varghese N."/>
            <person name="Submissions S."/>
        </authorList>
    </citation>
    <scope>NUCLEOTIDE SEQUENCE [LARGE SCALE GENOMIC DNA]</scope>
    <source>
        <strain evidence="5 7">ATCC 33218</strain>
    </source>
</reference>
<dbReference type="EMBL" id="FMVN01000003">
    <property type="protein sequence ID" value="SCY07979.1"/>
    <property type="molecule type" value="Genomic_DNA"/>
</dbReference>
<feature type="domain" description="Response regulatory" evidence="3">
    <location>
        <begin position="4"/>
        <end position="121"/>
    </location>
</feature>
<dbReference type="SUPFAM" id="SSF52172">
    <property type="entry name" value="CheY-like"/>
    <property type="match status" value="1"/>
</dbReference>
<dbReference type="PATRIC" id="fig|451.8.peg.756"/>
<dbReference type="InterPro" id="IPR050595">
    <property type="entry name" value="Bact_response_regulator"/>
</dbReference>
<dbReference type="HOGENOM" id="CLU_1814878_0_0_6"/>
<reference evidence="6" key="2">
    <citation type="submission" date="2014-09" db="EMBL/GenBank/DDBJ databases">
        <authorList>
            <person name="Gomez-Valero L."/>
        </authorList>
    </citation>
    <scope>NUCLEOTIDE SEQUENCE [LARGE SCALE GENOMIC DNA]</scope>
    <source>
        <strain evidence="6">ATCC33218</strain>
    </source>
</reference>
<dbReference type="InterPro" id="IPR001789">
    <property type="entry name" value="Sig_transdc_resp-reg_receiver"/>
</dbReference>
<dbReference type="Proteomes" id="UP000032414">
    <property type="component" value="Chromosome I"/>
</dbReference>
<dbReference type="RefSeq" id="WP_045100289.1">
    <property type="nucleotide sequence ID" value="NZ_FMVN01000003.1"/>
</dbReference>
<dbReference type="InterPro" id="IPR011006">
    <property type="entry name" value="CheY-like_superfamily"/>
</dbReference>
<dbReference type="PANTHER" id="PTHR44591:SF3">
    <property type="entry name" value="RESPONSE REGULATORY DOMAIN-CONTAINING PROTEIN"/>
    <property type="match status" value="1"/>
</dbReference>
<keyword evidence="1 2" id="KW-0597">Phosphoprotein</keyword>
<keyword evidence="7" id="KW-1185">Reference proteome</keyword>
<evidence type="ECO:0000256" key="1">
    <source>
        <dbReference type="ARBA" id="ARBA00022553"/>
    </source>
</evidence>
<name>A0A098GJM3_LEGMI</name>
<reference evidence="4" key="1">
    <citation type="submission" date="2014-09" db="EMBL/GenBank/DDBJ databases">
        <authorList>
            <person name="GOMEZ-VALERO Laura"/>
        </authorList>
    </citation>
    <scope>NUCLEOTIDE SEQUENCE</scope>
    <source>
        <strain evidence="4">ATCC33218</strain>
    </source>
</reference>
<sequence>MELRILLVQANGIIQKVEKMLLENQDAKVDIAINGNIALQKASESLYDVIVVDPDLEYGFDGFEVILAIRNHTINTKAQFIIVTSYKIPSYVLKAIELNINWYIIRPMTTSIVKAVIHWITEQKEREPCFIVYNRHLLKPFK</sequence>
<accession>A0A098GJM3</accession>
<evidence type="ECO:0000313" key="4">
    <source>
        <dbReference type="EMBL" id="CEG62187.1"/>
    </source>
</evidence>
<dbReference type="GO" id="GO:0000160">
    <property type="term" value="P:phosphorelay signal transduction system"/>
    <property type="evidence" value="ECO:0007669"/>
    <property type="project" value="InterPro"/>
</dbReference>
<dbReference type="EMBL" id="LN614830">
    <property type="protein sequence ID" value="CEG62187.1"/>
    <property type="molecule type" value="Genomic_DNA"/>
</dbReference>
<organism evidence="4 6">
    <name type="scientific">Legionella micdadei</name>
    <name type="common">Tatlockia micdadei</name>
    <dbReference type="NCBI Taxonomy" id="451"/>
    <lineage>
        <taxon>Bacteria</taxon>
        <taxon>Pseudomonadati</taxon>
        <taxon>Pseudomonadota</taxon>
        <taxon>Gammaproteobacteria</taxon>
        <taxon>Legionellales</taxon>
        <taxon>Legionellaceae</taxon>
        <taxon>Legionella</taxon>
    </lineage>
</organism>
<dbReference type="Proteomes" id="UP000182998">
    <property type="component" value="Unassembled WGS sequence"/>
</dbReference>